<keyword evidence="3" id="KW-1185">Reference proteome</keyword>
<keyword evidence="1" id="KW-0812">Transmembrane</keyword>
<evidence type="ECO:0000256" key="1">
    <source>
        <dbReference type="SAM" id="Phobius"/>
    </source>
</evidence>
<dbReference type="KEGG" id="rrd:RradSPS_3126"/>
<dbReference type="AlphaFoldDB" id="A0A023X8N7"/>
<proteinExistence type="predicted"/>
<organism evidence="2 3">
    <name type="scientific">Rubrobacter radiotolerans</name>
    <name type="common">Arthrobacter radiotolerans</name>
    <dbReference type="NCBI Taxonomy" id="42256"/>
    <lineage>
        <taxon>Bacteria</taxon>
        <taxon>Bacillati</taxon>
        <taxon>Actinomycetota</taxon>
        <taxon>Rubrobacteria</taxon>
        <taxon>Rubrobacterales</taxon>
        <taxon>Rubrobacteraceae</taxon>
        <taxon>Rubrobacter</taxon>
    </lineage>
</organism>
<accession>A0A023X8N7</accession>
<feature type="transmembrane region" description="Helical" evidence="1">
    <location>
        <begin position="20"/>
        <end position="38"/>
    </location>
</feature>
<name>A0A023X8N7_RUBRA</name>
<dbReference type="HOGENOM" id="CLU_3047668_0_0_11"/>
<evidence type="ECO:0000313" key="3">
    <source>
        <dbReference type="Proteomes" id="UP000025229"/>
    </source>
</evidence>
<keyword evidence="1" id="KW-1133">Transmembrane helix</keyword>
<evidence type="ECO:0000313" key="2">
    <source>
        <dbReference type="EMBL" id="AHY48409.1"/>
    </source>
</evidence>
<keyword evidence="2" id="KW-0614">Plasmid</keyword>
<gene>
    <name evidence="2" type="ORF">RradSPS_3126</name>
</gene>
<dbReference type="Proteomes" id="UP000025229">
    <property type="component" value="Plasmid 3"/>
</dbReference>
<protein>
    <submittedName>
        <fullName evidence="2">Uncharacterized protein</fullName>
    </submittedName>
</protein>
<reference evidence="2 3" key="1">
    <citation type="submission" date="2014-03" db="EMBL/GenBank/DDBJ databases">
        <title>Complete genome sequence of the Radio-Resistant Rubrobacter radiotolerans RSPS-4.</title>
        <authorList>
            <person name="Egas C.C."/>
            <person name="Barroso C.C."/>
            <person name="Froufe H.J.C."/>
            <person name="Pacheco J.J."/>
            <person name="Albuquerque L.L."/>
            <person name="da Costa M.M.S."/>
        </authorList>
    </citation>
    <scope>NUCLEOTIDE SEQUENCE [LARGE SCALE GENOMIC DNA]</scope>
    <source>
        <strain evidence="2 3">RSPS-4</strain>
        <plasmid evidence="2 3">3</plasmid>
    </source>
</reference>
<sequence>MNSSNKSSYPAYSYEYNRPLRWSGWLFVHCVVLSFELFTKLGFHRSMGIPSNSQ</sequence>
<keyword evidence="1" id="KW-0472">Membrane</keyword>
<geneLocation type="plasmid" evidence="2">
    <name>3</name>
</geneLocation>
<dbReference type="EMBL" id="CP007517">
    <property type="protein sequence ID" value="AHY48409.1"/>
    <property type="molecule type" value="Genomic_DNA"/>
</dbReference>